<evidence type="ECO:0000313" key="2">
    <source>
        <dbReference type="EMBL" id="PWI73877.1"/>
    </source>
</evidence>
<dbReference type="AlphaFoldDB" id="A0A2U3EH84"/>
<gene>
    <name evidence="2" type="ORF">PCL_09153</name>
</gene>
<feature type="region of interest" description="Disordered" evidence="1">
    <location>
        <begin position="1"/>
        <end position="24"/>
    </location>
</feature>
<evidence type="ECO:0000256" key="1">
    <source>
        <dbReference type="SAM" id="MobiDB-lite"/>
    </source>
</evidence>
<feature type="compositionally biased region" description="Basic residues" evidence="1">
    <location>
        <begin position="1"/>
        <end position="14"/>
    </location>
</feature>
<sequence length="280" mass="29874">MLRAKTRHHARYHDRRGVPVLHPPTPRLASLQSCMSGEARGGAIPVVAALGPQLWRRASGDLVQYGVTESYSAVQCSAALHSDVKQNKRQVCLAFSLVRGNKLPALANPKRRSQKKWPSARCSGDRRLERALGFHYQILPGSALPCRAKSQRCGARPARFAPGGGSHGGVPPWSPPPRKGPGPPQSEPWERLGCPCCRVLSGSGIRTGGVLFLFTIVTAAETTATDSSALESPPAFSSRTPLLVRAETALTELPEPLATTPHRGPSTPLLQAADAPTTNT</sequence>
<organism evidence="2 3">
    <name type="scientific">Purpureocillium lilacinum</name>
    <name type="common">Paecilomyces lilacinus</name>
    <dbReference type="NCBI Taxonomy" id="33203"/>
    <lineage>
        <taxon>Eukaryota</taxon>
        <taxon>Fungi</taxon>
        <taxon>Dikarya</taxon>
        <taxon>Ascomycota</taxon>
        <taxon>Pezizomycotina</taxon>
        <taxon>Sordariomycetes</taxon>
        <taxon>Hypocreomycetidae</taxon>
        <taxon>Hypocreales</taxon>
        <taxon>Ophiocordycipitaceae</taxon>
        <taxon>Purpureocillium</taxon>
    </lineage>
</organism>
<comment type="caution">
    <text evidence="2">The sequence shown here is derived from an EMBL/GenBank/DDBJ whole genome shotgun (WGS) entry which is preliminary data.</text>
</comment>
<dbReference type="Proteomes" id="UP000245956">
    <property type="component" value="Unassembled WGS sequence"/>
</dbReference>
<name>A0A2U3EH84_PURLI</name>
<feature type="compositionally biased region" description="Pro residues" evidence="1">
    <location>
        <begin position="172"/>
        <end position="186"/>
    </location>
</feature>
<feature type="region of interest" description="Disordered" evidence="1">
    <location>
        <begin position="252"/>
        <end position="280"/>
    </location>
</feature>
<feature type="region of interest" description="Disordered" evidence="1">
    <location>
        <begin position="155"/>
        <end position="188"/>
    </location>
</feature>
<reference evidence="2 3" key="1">
    <citation type="journal article" date="2016" name="Front. Microbiol.">
        <title>Genome and transcriptome sequences reveal the specific parasitism of the nematophagous Purpureocillium lilacinum 36-1.</title>
        <authorList>
            <person name="Xie J."/>
            <person name="Li S."/>
            <person name="Mo C."/>
            <person name="Xiao X."/>
            <person name="Peng D."/>
            <person name="Wang G."/>
            <person name="Xiao Y."/>
        </authorList>
    </citation>
    <scope>NUCLEOTIDE SEQUENCE [LARGE SCALE GENOMIC DNA]</scope>
    <source>
        <strain evidence="2 3">36-1</strain>
    </source>
</reference>
<accession>A0A2U3EH84</accession>
<dbReference type="EMBL" id="LCWV01000004">
    <property type="protein sequence ID" value="PWI73877.1"/>
    <property type="molecule type" value="Genomic_DNA"/>
</dbReference>
<evidence type="ECO:0000313" key="3">
    <source>
        <dbReference type="Proteomes" id="UP000245956"/>
    </source>
</evidence>
<protein>
    <submittedName>
        <fullName evidence="2">Uncharacterized protein</fullName>
    </submittedName>
</protein>
<proteinExistence type="predicted"/>